<proteinExistence type="predicted"/>
<feature type="compositionally biased region" description="Low complexity" evidence="1">
    <location>
        <begin position="121"/>
        <end position="135"/>
    </location>
</feature>
<feature type="compositionally biased region" description="Gly residues" evidence="1">
    <location>
        <begin position="74"/>
        <end position="120"/>
    </location>
</feature>
<name>A0A0K2GBY9_NITMO</name>
<reference evidence="2 3" key="1">
    <citation type="journal article" date="2015" name="Proc. Natl. Acad. Sci. U.S.A.">
        <title>Expanded metabolic versatility of ubiquitous nitrite-oxidizing bacteria from the genus Nitrospira.</title>
        <authorList>
            <person name="Koch H."/>
            <person name="Lucker S."/>
            <person name="Albertsen M."/>
            <person name="Kitzinger K."/>
            <person name="Herbold C."/>
            <person name="Spieck E."/>
            <person name="Nielsen P.H."/>
            <person name="Wagner M."/>
            <person name="Daims H."/>
        </authorList>
    </citation>
    <scope>NUCLEOTIDE SEQUENCE [LARGE SCALE GENOMIC DNA]</scope>
    <source>
        <strain evidence="2 3">NSP M-1</strain>
    </source>
</reference>
<keyword evidence="3" id="KW-1185">Reference proteome</keyword>
<evidence type="ECO:0000313" key="2">
    <source>
        <dbReference type="EMBL" id="ALA58127.1"/>
    </source>
</evidence>
<protein>
    <submittedName>
        <fullName evidence="2">Uncharacterized protein</fullName>
    </submittedName>
</protein>
<accession>A0A0K2GBY9</accession>
<dbReference type="Proteomes" id="UP000069205">
    <property type="component" value="Chromosome"/>
</dbReference>
<dbReference type="AlphaFoldDB" id="A0A0K2GBY9"/>
<feature type="compositionally biased region" description="Basic and acidic residues" evidence="1">
    <location>
        <begin position="39"/>
        <end position="55"/>
    </location>
</feature>
<dbReference type="KEGG" id="nmv:NITMOv2_1707"/>
<dbReference type="STRING" id="42253.NITMOv2_1707"/>
<organism evidence="2 3">
    <name type="scientific">Nitrospira moscoviensis</name>
    <dbReference type="NCBI Taxonomy" id="42253"/>
    <lineage>
        <taxon>Bacteria</taxon>
        <taxon>Pseudomonadati</taxon>
        <taxon>Nitrospirota</taxon>
        <taxon>Nitrospiria</taxon>
        <taxon>Nitrospirales</taxon>
        <taxon>Nitrospiraceae</taxon>
        <taxon>Nitrospira</taxon>
    </lineage>
</organism>
<evidence type="ECO:0000256" key="1">
    <source>
        <dbReference type="SAM" id="MobiDB-lite"/>
    </source>
</evidence>
<dbReference type="PATRIC" id="fig|42253.5.peg.1679"/>
<dbReference type="RefSeq" id="WP_187299402.1">
    <property type="nucleotide sequence ID" value="NZ_CP011801.1"/>
</dbReference>
<feature type="region of interest" description="Disordered" evidence="1">
    <location>
        <begin position="35"/>
        <end position="135"/>
    </location>
</feature>
<sequence length="135" mass="13392">MHQMMWRSRASALSFPDRILFTLLACLSCLLTGATDNRPPLHTDAQLERPLEERPQISGLDNTPEGGMLPDGPVPGGTLPGGTLPGGTVPGGTLPGGTLPGGTVPGGTVPGGTLPGGTVPGGTLPDGTLPGGTLP</sequence>
<evidence type="ECO:0000313" key="3">
    <source>
        <dbReference type="Proteomes" id="UP000069205"/>
    </source>
</evidence>
<gene>
    <name evidence="2" type="ORF">NITMOv2_1707</name>
</gene>
<dbReference type="EMBL" id="CP011801">
    <property type="protein sequence ID" value="ALA58127.1"/>
    <property type="molecule type" value="Genomic_DNA"/>
</dbReference>